<dbReference type="EMBL" id="FO203427">
    <property type="protein sequence ID" value="CCH49997.1"/>
    <property type="molecule type" value="Genomic_DNA"/>
</dbReference>
<organism evidence="2 3">
    <name type="scientific">Pseudodesulfovibrio piezophilus (strain DSM 21447 / JCM 15486 / C1TLV30)</name>
    <name type="common">Desulfovibrio piezophilus</name>
    <dbReference type="NCBI Taxonomy" id="1322246"/>
    <lineage>
        <taxon>Bacteria</taxon>
        <taxon>Pseudomonadati</taxon>
        <taxon>Thermodesulfobacteriota</taxon>
        <taxon>Desulfovibrionia</taxon>
        <taxon>Desulfovibrionales</taxon>
        <taxon>Desulfovibrionaceae</taxon>
    </lineage>
</organism>
<keyword evidence="1" id="KW-0472">Membrane</keyword>
<dbReference type="BioCyc" id="DPIE1322246:BN4_RS13890-MONOMER"/>
<reference evidence="3" key="2">
    <citation type="journal article" date="2013" name="Stand. Genomic Sci.">
        <title>Complete genome sequence of Desulfocapsa sulfexigens, a marine deltaproteobacterium specialized in disproportionating inorganic sulfur compounds.</title>
        <authorList>
            <person name="Finster K.W."/>
            <person name="Kjeldsen K.U."/>
            <person name="Kube M."/>
            <person name="Reinhardt R."/>
            <person name="Mussmann M."/>
            <person name="Amann R."/>
            <person name="Schreiber L."/>
        </authorList>
    </citation>
    <scope>NUCLEOTIDE SEQUENCE [LARGE SCALE GENOMIC DNA]</scope>
    <source>
        <strain evidence="3">DSM 10523 / SB164P1</strain>
    </source>
</reference>
<dbReference type="HOGENOM" id="CLU_052028_0_0_7"/>
<dbReference type="AlphaFoldDB" id="M1WTY0"/>
<dbReference type="eggNOG" id="COG1073">
    <property type="taxonomic scope" value="Bacteria"/>
</dbReference>
<dbReference type="Gene3D" id="3.40.50.1820">
    <property type="entry name" value="alpha/beta hydrolase"/>
    <property type="match status" value="1"/>
</dbReference>
<proteinExistence type="predicted"/>
<dbReference type="PATRIC" id="fig|879567.3.peg.2964"/>
<dbReference type="GO" id="GO:0016020">
    <property type="term" value="C:membrane"/>
    <property type="evidence" value="ECO:0007669"/>
    <property type="project" value="InterPro"/>
</dbReference>
<dbReference type="PANTHER" id="PTHR30035:SF1">
    <property type="entry name" value="AB HYDROLASE-1 DOMAIN-CONTAINING PROTEIN"/>
    <property type="match status" value="1"/>
</dbReference>
<dbReference type="InterPro" id="IPR007428">
    <property type="entry name" value="MlaA"/>
</dbReference>
<evidence type="ECO:0000313" key="3">
    <source>
        <dbReference type="Proteomes" id="UP000011724"/>
    </source>
</evidence>
<dbReference type="PANTHER" id="PTHR30035">
    <property type="entry name" value="LIPOPROTEIN VACJ-RELATED"/>
    <property type="match status" value="1"/>
</dbReference>
<keyword evidence="3" id="KW-1185">Reference proteome</keyword>
<keyword evidence="1" id="KW-1133">Transmembrane helix</keyword>
<feature type="transmembrane region" description="Helical" evidence="1">
    <location>
        <begin position="52"/>
        <end position="71"/>
    </location>
</feature>
<dbReference type="InterPro" id="IPR029058">
    <property type="entry name" value="AB_hydrolase_fold"/>
</dbReference>
<evidence type="ECO:0000313" key="2">
    <source>
        <dbReference type="EMBL" id="CCH49997.1"/>
    </source>
</evidence>
<dbReference type="Proteomes" id="UP000011724">
    <property type="component" value="Chromosome"/>
</dbReference>
<dbReference type="SUPFAM" id="SSF53474">
    <property type="entry name" value="alpha/beta-Hydrolases"/>
    <property type="match status" value="1"/>
</dbReference>
<name>M1WTY0_PSEP2</name>
<evidence type="ECO:0008006" key="4">
    <source>
        <dbReference type="Google" id="ProtNLM"/>
    </source>
</evidence>
<keyword evidence="1" id="KW-0812">Transmembrane</keyword>
<protein>
    <recommendedName>
        <fullName evidence="4">AB hydrolase-1 domain-containing protein</fullName>
    </recommendedName>
</protein>
<dbReference type="STRING" id="1322246.BN4_12764"/>
<accession>M1WTY0</accession>
<sequence length="471" mass="53786">MGKIPHFRHPAQHTGLSPAPRYPLHPFSVHDRVYSVYFCDHPIFFPCRLMRFTLAFTFFVLFLPILSAGAADYDYPFDNPYKATVYGTPPESRYRVSNPVKPEIRSLRIEGRQVPNVFSYSRDMYYTTALQDTAAPLLFLIAGTGAEHNSLKMAFLTQVFHEAGFHVVALSSPTHMNFIVSASEHGVPGYVPYDVADLYKVMQWIKTDVEKECDITGYSMAGYSLGALHAAFIAHADSTLKDFGFQKVLMINPPVSLYSSVTRLDAWLTDENLGDTTVREQIEKVIDRFSEYYRTADVTDLDDDFLYRMVTRVNFRDKDLKTLIGGAFRTSSASMIFASDVCLRAEYLVPPQDYPLKTGTSLLPYAQQAFDVRFEEYLDEYLLPFIQYMKPGLDRRTVLRQCSLKDISEYLKTTDKIVLIGNRDDVILDRDDLRFIENTFGSRAFLFPTGGHCGNMRHPAFVETMVRMVRP</sequence>
<dbReference type="KEGG" id="dpi:BN4_12764"/>
<reference evidence="2 3" key="1">
    <citation type="journal article" date="2013" name="PLoS ONE">
        <title>The first genomic and proteomic characterization of a deep-sea sulfate reducer: insights into the piezophilic lifestyle of Desulfovibrio piezophilus.</title>
        <authorList>
            <person name="Pradel N."/>
            <person name="Ji B."/>
            <person name="Gimenez G."/>
            <person name="Talla E."/>
            <person name="Lenoble P."/>
            <person name="Garel M."/>
            <person name="Tamburini C."/>
            <person name="Fourquet P."/>
            <person name="Lebrun R."/>
            <person name="Bertin P."/>
            <person name="Denis Y."/>
            <person name="Pophillat M."/>
            <person name="Barbe V."/>
            <person name="Ollivier B."/>
            <person name="Dolla A."/>
        </authorList>
    </citation>
    <scope>NUCLEOTIDE SEQUENCE [LARGE SCALE GENOMIC DNA]</scope>
    <source>
        <strain evidence="3">DSM 10523 / SB164P1</strain>
    </source>
</reference>
<evidence type="ECO:0000256" key="1">
    <source>
        <dbReference type="SAM" id="Phobius"/>
    </source>
</evidence>
<gene>
    <name evidence="2" type="ordered locus">BN4_12764</name>
</gene>